<accession>A0A1Z5JFL7</accession>
<dbReference type="EMBL" id="BDSP01000055">
    <property type="protein sequence ID" value="GAX12769.1"/>
    <property type="molecule type" value="Genomic_DNA"/>
</dbReference>
<dbReference type="InParanoid" id="A0A1Z5JFL7"/>
<dbReference type="Proteomes" id="UP000198406">
    <property type="component" value="Unassembled WGS sequence"/>
</dbReference>
<protein>
    <submittedName>
        <fullName evidence="2">Uncharacterized protein</fullName>
    </submittedName>
</protein>
<dbReference type="PANTHER" id="PTHR36489">
    <property type="entry name" value="PROTEIN-COUPLED RECEPTOR GPR1, PUTATIVE-RELATED"/>
    <property type="match status" value="1"/>
</dbReference>
<feature type="compositionally biased region" description="Pro residues" evidence="1">
    <location>
        <begin position="1021"/>
        <end position="1038"/>
    </location>
</feature>
<feature type="compositionally biased region" description="Polar residues" evidence="1">
    <location>
        <begin position="308"/>
        <end position="326"/>
    </location>
</feature>
<feature type="compositionally biased region" description="Polar residues" evidence="1">
    <location>
        <begin position="686"/>
        <end position="697"/>
    </location>
</feature>
<dbReference type="PANTHER" id="PTHR36489:SF2">
    <property type="entry name" value="APPLE DOMAIN-CONTAINING PROTEIN"/>
    <property type="match status" value="1"/>
</dbReference>
<feature type="compositionally biased region" description="Low complexity" evidence="1">
    <location>
        <begin position="664"/>
        <end position="685"/>
    </location>
</feature>
<feature type="region of interest" description="Disordered" evidence="1">
    <location>
        <begin position="541"/>
        <end position="701"/>
    </location>
</feature>
<evidence type="ECO:0000256" key="1">
    <source>
        <dbReference type="SAM" id="MobiDB-lite"/>
    </source>
</evidence>
<evidence type="ECO:0000313" key="2">
    <source>
        <dbReference type="EMBL" id="GAX12769.1"/>
    </source>
</evidence>
<comment type="caution">
    <text evidence="2">The sequence shown here is derived from an EMBL/GenBank/DDBJ whole genome shotgun (WGS) entry which is preliminary data.</text>
</comment>
<feature type="compositionally biased region" description="Low complexity" evidence="1">
    <location>
        <begin position="604"/>
        <end position="657"/>
    </location>
</feature>
<feature type="compositionally biased region" description="Low complexity" evidence="1">
    <location>
        <begin position="357"/>
        <end position="386"/>
    </location>
</feature>
<feature type="region of interest" description="Disordered" evidence="1">
    <location>
        <begin position="1170"/>
        <end position="1217"/>
    </location>
</feature>
<proteinExistence type="predicted"/>
<name>A0A1Z5JFL7_FISSO</name>
<sequence length="1363" mass="141199">MVQFADSVVIIPDGLDPYTLPLHPDGTYVDGSESLSAESLGLDGLDNDASFQDAMPAEMSMGDIGGDAMVFSDSFLTDEDFSSMSDFSEATLEKEPPSDYDILKQMGTNAALSGAVAFAAPTLMKYGSRLMNQSNEAEDAALDSAALANLSNSASFSQGGNATGAFPGFGAIPGGGGAFQAGVSKSVMQQAMILAARSASTSVGQGSAALTTAAGGSGVVAGAVGGAVGGTFGALGIGMNVLFVTSVAMSLIGGAIVGLTTGGFLRPETRADIFVPLNISLFDFEVIASPSVVPSTVDFVLPAPSLVPSPTKSLSPTESGSPSTVTGDFPVALSSSPSGSSRPTELSGGIFSPTPSPSLSRSELSLEPILSSPSPVSASQSPIPSQTGLTVVPSTVQSGTVFPTEGPTTAQSGTAFPTAAPTAMQTGTAIPSTAQTGTEAPLLLSPEPTASPNGSSSPVPSGVIDSPVPTGQPTGIIVGVPSNGPSPILDGSTSPPSIIATPTPIPTTVVTDGPSPFTSSSPTLEPTLQPTPQETLFAPTAVPSFSQPSSSPIGPDAPSASPTISWMPAATMFPSGKPSTTTSPSVAPSFISSAAPSGRPTGLPTALPTDSPTTTPTVEPTNTPTDSPTTGPTSEPTNTPTDSPTTRPTSEPTNTPTDSPTTGPTFVPTSSPTDSPTTDPTFEPTRTPTDSPTTQPSGVGAVGRITGWRLVSLNTNTPLTDLLREGQVINLCDYDTDVTVQAITSDNPGENVGAIEFKLRNIFSQANPERVYDNEFPFVIGNLANYWAFTQINAIPFPSPRNNGGRGEEVIFRLWINKECPPPTDSPTTFPSPGPSILPTENPTALPSPGPVIVPSKSPTAFPAPGPTSQPTDKPIVQPPTLGPVGSISYWQLKSLDNGAVLTTLVDGQLIDLCTFPGRMTVEAVTQGTVGAMEFILLDSRSGDSARVYDNANPFVIGDLDNYWSYTEIYPTLFPSADNFDGAGEDVPLRLWISKCLPTAQPVNVPVAPPTDSPVEVVPVQPPVQSPTTPPAPAPTAPTNPGTVGSIDGWQLKSLETNAFYRSLFNGEIIDLCAFSEVVTIEAVTSGTVGAVEFQVRNGNGGGSRRVYDNARPFTIGDAYQDWEEVEINATPFPNSNNLGGRGEEDQIFLRFNFDCSPVEPPVEPPILPPFEPPVEPPVQPPIEPPVEPPIQPPIEPPVEPPIQPPLEPPVEPPIQPPLEPPVEPPIQLPAQPPVEPPIGPVGRIVGWHLISLDTNRVISSLTDGDTVFLCNDTRNLTVEAVTQGTVGTVVFFVRSGRGTNRLEDNATPFRIDQAYRDNRGDAWDFVRIHGTPFPSSENNGGRGVQRTLLLNFSQGCDSPPGY</sequence>
<keyword evidence="3" id="KW-1185">Reference proteome</keyword>
<evidence type="ECO:0000313" key="3">
    <source>
        <dbReference type="Proteomes" id="UP000198406"/>
    </source>
</evidence>
<feature type="region of interest" description="Disordered" evidence="1">
    <location>
        <begin position="440"/>
        <end position="471"/>
    </location>
</feature>
<feature type="compositionally biased region" description="Low complexity" evidence="1">
    <location>
        <begin position="451"/>
        <end position="469"/>
    </location>
</feature>
<feature type="compositionally biased region" description="Low complexity" evidence="1">
    <location>
        <begin position="574"/>
        <end position="589"/>
    </location>
</feature>
<reference evidence="2 3" key="1">
    <citation type="journal article" date="2015" name="Plant Cell">
        <title>Oil accumulation by the oleaginous diatom Fistulifera solaris as revealed by the genome and transcriptome.</title>
        <authorList>
            <person name="Tanaka T."/>
            <person name="Maeda Y."/>
            <person name="Veluchamy A."/>
            <person name="Tanaka M."/>
            <person name="Abida H."/>
            <person name="Marechal E."/>
            <person name="Bowler C."/>
            <person name="Muto M."/>
            <person name="Sunaga Y."/>
            <person name="Tanaka M."/>
            <person name="Yoshino T."/>
            <person name="Taniguchi T."/>
            <person name="Fukuda Y."/>
            <person name="Nemoto M."/>
            <person name="Matsumoto M."/>
            <person name="Wong P.S."/>
            <person name="Aburatani S."/>
            <person name="Fujibuchi W."/>
        </authorList>
    </citation>
    <scope>NUCLEOTIDE SEQUENCE [LARGE SCALE GENOMIC DNA]</scope>
    <source>
        <strain evidence="2 3">JPCC DA0580</strain>
    </source>
</reference>
<gene>
    <name evidence="2" type="ORF">FisN_15Hh248</name>
</gene>
<organism evidence="2 3">
    <name type="scientific">Fistulifera solaris</name>
    <name type="common">Oleaginous diatom</name>
    <dbReference type="NCBI Taxonomy" id="1519565"/>
    <lineage>
        <taxon>Eukaryota</taxon>
        <taxon>Sar</taxon>
        <taxon>Stramenopiles</taxon>
        <taxon>Ochrophyta</taxon>
        <taxon>Bacillariophyta</taxon>
        <taxon>Bacillariophyceae</taxon>
        <taxon>Bacillariophycidae</taxon>
        <taxon>Naviculales</taxon>
        <taxon>Naviculaceae</taxon>
        <taxon>Fistulifera</taxon>
    </lineage>
</organism>
<feature type="compositionally biased region" description="Polar residues" evidence="1">
    <location>
        <begin position="543"/>
        <end position="552"/>
    </location>
</feature>
<feature type="region of interest" description="Disordered" evidence="1">
    <location>
        <begin position="308"/>
        <end position="390"/>
    </location>
</feature>
<feature type="region of interest" description="Disordered" evidence="1">
    <location>
        <begin position="1021"/>
        <end position="1044"/>
    </location>
</feature>